<keyword evidence="4" id="KW-0408">Iron</keyword>
<name>A0A1I7NUH7_9HYPH</name>
<keyword evidence="8" id="KW-1185">Reference proteome</keyword>
<dbReference type="InterPro" id="IPR033870">
    <property type="entry name" value="FatB"/>
</dbReference>
<sequence length="337" mass="35334">MTPPEADFRKSDKRRQVFGATLDATNWIAPVKTIFRSVTLAAAVFAGAAAFSPALLAQEKAVAHVQGETTLPGVPAKVLVQDWAVFDDLSALGVSVAGVPSSNAPAYLADQIPADAIQIGSLFEPDFESIAAAEADVYFIASRSREAFGTAKDILPTIDLTVDNGSILEGVEKNMTTLGEIFGLEDKASELNAALDAKVAEVAAAAEGKGNALVIVTNAGKLGVYGPDSRVSWVYNEIGMPSALEGVRDGDHGGDAVSFEFLLEVNPDWVFVVDRDAGTGENAGAAAALLDNELFNQTTAAQEGQIVYLDPQASYITMHGYQGVMLLLDQVLEGLNG</sequence>
<evidence type="ECO:0000259" key="6">
    <source>
        <dbReference type="PROSITE" id="PS50983"/>
    </source>
</evidence>
<keyword evidence="3" id="KW-0813">Transport</keyword>
<dbReference type="Pfam" id="PF01497">
    <property type="entry name" value="Peripla_BP_2"/>
    <property type="match status" value="1"/>
</dbReference>
<evidence type="ECO:0000313" key="7">
    <source>
        <dbReference type="EMBL" id="SFV38329.1"/>
    </source>
</evidence>
<dbReference type="PANTHER" id="PTHR30532">
    <property type="entry name" value="IRON III DICITRATE-BINDING PERIPLASMIC PROTEIN"/>
    <property type="match status" value="1"/>
</dbReference>
<dbReference type="GO" id="GO:0030288">
    <property type="term" value="C:outer membrane-bounded periplasmic space"/>
    <property type="evidence" value="ECO:0007669"/>
    <property type="project" value="TreeGrafter"/>
</dbReference>
<dbReference type="InterPro" id="IPR002491">
    <property type="entry name" value="ABC_transptr_periplasmic_BD"/>
</dbReference>
<keyword evidence="4" id="KW-0406">Ion transport</keyword>
<evidence type="ECO:0000256" key="1">
    <source>
        <dbReference type="ARBA" id="ARBA00004196"/>
    </source>
</evidence>
<dbReference type="STRING" id="429728.SAMN05216456_3336"/>
<evidence type="ECO:0000256" key="2">
    <source>
        <dbReference type="ARBA" id="ARBA00008814"/>
    </source>
</evidence>
<feature type="domain" description="Fe/B12 periplasmic-binding" evidence="6">
    <location>
        <begin position="77"/>
        <end position="337"/>
    </location>
</feature>
<organism evidence="7 8">
    <name type="scientific">Devosia crocina</name>
    <dbReference type="NCBI Taxonomy" id="429728"/>
    <lineage>
        <taxon>Bacteria</taxon>
        <taxon>Pseudomonadati</taxon>
        <taxon>Pseudomonadota</taxon>
        <taxon>Alphaproteobacteria</taxon>
        <taxon>Hyphomicrobiales</taxon>
        <taxon>Devosiaceae</taxon>
        <taxon>Devosia</taxon>
    </lineage>
</organism>
<dbReference type="Proteomes" id="UP000199074">
    <property type="component" value="Unassembled WGS sequence"/>
</dbReference>
<protein>
    <submittedName>
        <fullName evidence="7">Iron complex transport system substrate-binding protein</fullName>
    </submittedName>
</protein>
<dbReference type="Gene3D" id="3.40.50.1980">
    <property type="entry name" value="Nitrogenase molybdenum iron protein domain"/>
    <property type="match status" value="2"/>
</dbReference>
<evidence type="ECO:0000256" key="4">
    <source>
        <dbReference type="ARBA" id="ARBA00022496"/>
    </source>
</evidence>
<evidence type="ECO:0000256" key="3">
    <source>
        <dbReference type="ARBA" id="ARBA00022448"/>
    </source>
</evidence>
<dbReference type="InterPro" id="IPR051313">
    <property type="entry name" value="Bact_iron-sidero_bind"/>
</dbReference>
<accession>A0A1I7NUH7</accession>
<evidence type="ECO:0000313" key="8">
    <source>
        <dbReference type="Proteomes" id="UP000199074"/>
    </source>
</evidence>
<keyword evidence="4" id="KW-0410">Iron transport</keyword>
<dbReference type="PANTHER" id="PTHR30532:SF28">
    <property type="entry name" value="PETROBACTIN-BINDING PROTEIN YCLQ"/>
    <property type="match status" value="1"/>
</dbReference>
<gene>
    <name evidence="7" type="ORF">SAMN05216456_3336</name>
</gene>
<comment type="subcellular location">
    <subcellularLocation>
        <location evidence="1">Cell envelope</location>
    </subcellularLocation>
</comment>
<reference evidence="7 8" key="1">
    <citation type="submission" date="2016-10" db="EMBL/GenBank/DDBJ databases">
        <authorList>
            <person name="de Groot N.N."/>
        </authorList>
    </citation>
    <scope>NUCLEOTIDE SEQUENCE [LARGE SCALE GENOMIC DNA]</scope>
    <source>
        <strain evidence="7 8">IPL20</strain>
    </source>
</reference>
<dbReference type="SUPFAM" id="SSF53807">
    <property type="entry name" value="Helical backbone' metal receptor"/>
    <property type="match status" value="1"/>
</dbReference>
<dbReference type="PROSITE" id="PS50983">
    <property type="entry name" value="FE_B12_PBP"/>
    <property type="match status" value="1"/>
</dbReference>
<comment type="similarity">
    <text evidence="2">Belongs to the bacterial solute-binding protein 8 family.</text>
</comment>
<dbReference type="AlphaFoldDB" id="A0A1I7NUH7"/>
<dbReference type="CDD" id="cd01140">
    <property type="entry name" value="FatB"/>
    <property type="match status" value="1"/>
</dbReference>
<proteinExistence type="inferred from homology"/>
<keyword evidence="5" id="KW-0732">Signal</keyword>
<dbReference type="EMBL" id="FPCK01000004">
    <property type="protein sequence ID" value="SFV38329.1"/>
    <property type="molecule type" value="Genomic_DNA"/>
</dbReference>
<evidence type="ECO:0000256" key="5">
    <source>
        <dbReference type="ARBA" id="ARBA00022729"/>
    </source>
</evidence>
<dbReference type="GO" id="GO:1901678">
    <property type="term" value="P:iron coordination entity transport"/>
    <property type="evidence" value="ECO:0007669"/>
    <property type="project" value="UniProtKB-ARBA"/>
</dbReference>